<keyword evidence="6" id="KW-1185">Reference proteome</keyword>
<gene>
    <name evidence="5" type="ordered locus">Dfer_5603</name>
</gene>
<dbReference type="EMBL" id="CP001619">
    <property type="protein sequence ID" value="ACT96793.1"/>
    <property type="molecule type" value="Genomic_DNA"/>
</dbReference>
<dbReference type="Gene3D" id="1.10.287.130">
    <property type="match status" value="1"/>
</dbReference>
<dbReference type="RefSeq" id="WP_015815033.1">
    <property type="nucleotide sequence ID" value="NC_013037.1"/>
</dbReference>
<dbReference type="PRINTS" id="PR00344">
    <property type="entry name" value="BCTRLSENSOR"/>
</dbReference>
<protein>
    <recommendedName>
        <fullName evidence="2">histidine kinase</fullName>
        <ecNumber evidence="2">2.7.13.3</ecNumber>
    </recommendedName>
</protein>
<dbReference type="InterPro" id="IPR005467">
    <property type="entry name" value="His_kinase_dom"/>
</dbReference>
<reference evidence="5 6" key="1">
    <citation type="journal article" date="2009" name="Stand. Genomic Sci.">
        <title>Complete genome sequence of Dyadobacter fermentans type strain (NS114).</title>
        <authorList>
            <person name="Lang E."/>
            <person name="Lapidus A."/>
            <person name="Chertkov O."/>
            <person name="Brettin T."/>
            <person name="Detter J.C."/>
            <person name="Han C."/>
            <person name="Copeland A."/>
            <person name="Glavina Del Rio T."/>
            <person name="Nolan M."/>
            <person name="Chen F."/>
            <person name="Lucas S."/>
            <person name="Tice H."/>
            <person name="Cheng J.F."/>
            <person name="Land M."/>
            <person name="Hauser L."/>
            <person name="Chang Y.J."/>
            <person name="Jeffries C.D."/>
            <person name="Kopitz M."/>
            <person name="Bruce D."/>
            <person name="Goodwin L."/>
            <person name="Pitluck S."/>
            <person name="Ovchinnikova G."/>
            <person name="Pati A."/>
            <person name="Ivanova N."/>
            <person name="Mavrommatis K."/>
            <person name="Chen A."/>
            <person name="Palaniappan K."/>
            <person name="Chain P."/>
            <person name="Bristow J."/>
            <person name="Eisen J.A."/>
            <person name="Markowitz V."/>
            <person name="Hugenholtz P."/>
            <person name="Goker M."/>
            <person name="Rohde M."/>
            <person name="Kyrpides N.C."/>
            <person name="Klenk H.P."/>
        </authorList>
    </citation>
    <scope>NUCLEOTIDE SEQUENCE [LARGE SCALE GENOMIC DNA]</scope>
    <source>
        <strain evidence="6">ATCC 700827 / DSM 18053 / CIP 107007 / KCTC 52180 / NS114</strain>
    </source>
</reference>
<dbReference type="InterPro" id="IPR003594">
    <property type="entry name" value="HATPase_dom"/>
</dbReference>
<dbReference type="Proteomes" id="UP000002011">
    <property type="component" value="Chromosome"/>
</dbReference>
<dbReference type="AlphaFoldDB" id="C6VWP3"/>
<dbReference type="SMART" id="SM00387">
    <property type="entry name" value="HATPase_c"/>
    <property type="match status" value="1"/>
</dbReference>
<comment type="catalytic activity">
    <reaction evidence="1">
        <text>ATP + protein L-histidine = ADP + protein N-phospho-L-histidine.</text>
        <dbReference type="EC" id="2.7.13.3"/>
    </reaction>
</comment>
<dbReference type="KEGG" id="dfe:Dfer_5603"/>
<dbReference type="Pfam" id="PF02518">
    <property type="entry name" value="HATPase_c"/>
    <property type="match status" value="1"/>
</dbReference>
<dbReference type="PANTHER" id="PTHR43547">
    <property type="entry name" value="TWO-COMPONENT HISTIDINE KINASE"/>
    <property type="match status" value="1"/>
</dbReference>
<dbReference type="PANTHER" id="PTHR43547:SF2">
    <property type="entry name" value="HYBRID SIGNAL TRANSDUCTION HISTIDINE KINASE C"/>
    <property type="match status" value="1"/>
</dbReference>
<evidence type="ECO:0000256" key="2">
    <source>
        <dbReference type="ARBA" id="ARBA00012438"/>
    </source>
</evidence>
<sequence>MITFNDSGEASAGHLVAFLSERQQILLSNWRIACNDDLTLKGSATLSYRHFINNIPIMLGVLAQRLQGDPDNAGFGALAAEHGLHRWHRGYSLAGLVAEMQHLGRLLLAEVRAFWQSSPGSDAHFIAFSYEQLAEFRSDINTGSIAKYADLQRQAALSRIEALQKTLNQLNEIGKQRTHLLRESSHDLRGSFSALQGAAALLDMMVDSDDERKHILEILRRNLSNCRVLVTQLMDLARLEAGQEVVEVKQVDAAQVLTDLVEAYQPIAMERGLALKAGGPASLKVECDPIHFRRIIQNLVLNALKHTPSGWVSVTWAEANDGQWIVCVEDTGPGLPTAMQASAPSRQVTSRMGENTAFMEKGEGIGLSIVKGLCELLGANLEIESRRGEGTRFQITLSTGS</sequence>
<keyword evidence="3" id="KW-0597">Phosphoprotein</keyword>
<dbReference type="Pfam" id="PF00512">
    <property type="entry name" value="HisKA"/>
    <property type="match status" value="1"/>
</dbReference>
<organism evidence="5 6">
    <name type="scientific">Dyadobacter fermentans (strain ATCC 700827 / DSM 18053 / CIP 107007 / KCTC 52180 / NS114)</name>
    <dbReference type="NCBI Taxonomy" id="471854"/>
    <lineage>
        <taxon>Bacteria</taxon>
        <taxon>Pseudomonadati</taxon>
        <taxon>Bacteroidota</taxon>
        <taxon>Cytophagia</taxon>
        <taxon>Cytophagales</taxon>
        <taxon>Spirosomataceae</taxon>
        <taxon>Dyadobacter</taxon>
    </lineage>
</organism>
<keyword evidence="5" id="KW-0808">Transferase</keyword>
<evidence type="ECO:0000256" key="1">
    <source>
        <dbReference type="ARBA" id="ARBA00000085"/>
    </source>
</evidence>
<evidence type="ECO:0000256" key="3">
    <source>
        <dbReference type="ARBA" id="ARBA00022553"/>
    </source>
</evidence>
<name>C6VWP3_DYAFD</name>
<keyword evidence="5" id="KW-0418">Kinase</keyword>
<dbReference type="GO" id="GO:0000155">
    <property type="term" value="F:phosphorelay sensor kinase activity"/>
    <property type="evidence" value="ECO:0007669"/>
    <property type="project" value="InterPro"/>
</dbReference>
<dbReference type="InterPro" id="IPR004358">
    <property type="entry name" value="Sig_transdc_His_kin-like_C"/>
</dbReference>
<dbReference type="CDD" id="cd00075">
    <property type="entry name" value="HATPase"/>
    <property type="match status" value="1"/>
</dbReference>
<accession>C6VWP3</accession>
<evidence type="ECO:0000259" key="4">
    <source>
        <dbReference type="PROSITE" id="PS50109"/>
    </source>
</evidence>
<feature type="domain" description="Histidine kinase" evidence="4">
    <location>
        <begin position="183"/>
        <end position="401"/>
    </location>
</feature>
<dbReference type="STRING" id="471854.Dfer_5603"/>
<dbReference type="SUPFAM" id="SSF55874">
    <property type="entry name" value="ATPase domain of HSP90 chaperone/DNA topoisomerase II/histidine kinase"/>
    <property type="match status" value="1"/>
</dbReference>
<dbReference type="InterPro" id="IPR036890">
    <property type="entry name" value="HATPase_C_sf"/>
</dbReference>
<evidence type="ECO:0000313" key="5">
    <source>
        <dbReference type="EMBL" id="ACT96793.1"/>
    </source>
</evidence>
<dbReference type="SMART" id="SM00388">
    <property type="entry name" value="HisKA"/>
    <property type="match status" value="1"/>
</dbReference>
<evidence type="ECO:0000313" key="6">
    <source>
        <dbReference type="Proteomes" id="UP000002011"/>
    </source>
</evidence>
<proteinExistence type="predicted"/>
<dbReference type="HOGENOM" id="CLU_634467_0_0_10"/>
<dbReference type="eggNOG" id="COG2205">
    <property type="taxonomic scope" value="Bacteria"/>
</dbReference>
<dbReference type="InterPro" id="IPR003661">
    <property type="entry name" value="HisK_dim/P_dom"/>
</dbReference>
<dbReference type="PROSITE" id="PS50109">
    <property type="entry name" value="HIS_KIN"/>
    <property type="match status" value="1"/>
</dbReference>
<dbReference type="SUPFAM" id="SSF47384">
    <property type="entry name" value="Homodimeric domain of signal transducing histidine kinase"/>
    <property type="match status" value="1"/>
</dbReference>
<dbReference type="EC" id="2.7.13.3" evidence="2"/>
<dbReference type="Gene3D" id="3.30.565.10">
    <property type="entry name" value="Histidine kinase-like ATPase, C-terminal domain"/>
    <property type="match status" value="1"/>
</dbReference>
<dbReference type="InterPro" id="IPR036097">
    <property type="entry name" value="HisK_dim/P_sf"/>
</dbReference>